<keyword evidence="3" id="KW-1185">Reference proteome</keyword>
<organism evidence="2 3">
    <name type="scientific">Parasponia andersonii</name>
    <name type="common">Sponia andersonii</name>
    <dbReference type="NCBI Taxonomy" id="3476"/>
    <lineage>
        <taxon>Eukaryota</taxon>
        <taxon>Viridiplantae</taxon>
        <taxon>Streptophyta</taxon>
        <taxon>Embryophyta</taxon>
        <taxon>Tracheophyta</taxon>
        <taxon>Spermatophyta</taxon>
        <taxon>Magnoliopsida</taxon>
        <taxon>eudicotyledons</taxon>
        <taxon>Gunneridae</taxon>
        <taxon>Pentapetalae</taxon>
        <taxon>rosids</taxon>
        <taxon>fabids</taxon>
        <taxon>Rosales</taxon>
        <taxon>Cannabaceae</taxon>
        <taxon>Parasponia</taxon>
    </lineage>
</organism>
<keyword evidence="1" id="KW-0812">Transmembrane</keyword>
<gene>
    <name evidence="2" type="ORF">PanWU01x14_069060</name>
</gene>
<evidence type="ECO:0000313" key="3">
    <source>
        <dbReference type="Proteomes" id="UP000237105"/>
    </source>
</evidence>
<protein>
    <submittedName>
        <fullName evidence="2">Uncharacterized protein</fullName>
    </submittedName>
</protein>
<evidence type="ECO:0000313" key="2">
    <source>
        <dbReference type="EMBL" id="PON72064.1"/>
    </source>
</evidence>
<feature type="non-terminal residue" evidence="2">
    <location>
        <position position="1"/>
    </location>
</feature>
<accession>A0A2P5DFJ6</accession>
<name>A0A2P5DFJ6_PARAD</name>
<dbReference type="Proteomes" id="UP000237105">
    <property type="component" value="Unassembled WGS sequence"/>
</dbReference>
<dbReference type="EMBL" id="JXTB01000041">
    <property type="protein sequence ID" value="PON72064.1"/>
    <property type="molecule type" value="Genomic_DNA"/>
</dbReference>
<keyword evidence="1" id="KW-0472">Membrane</keyword>
<sequence length="131" mass="15299">NRQILIRLREPTVVLISLSFAIGTTQRETKKRERERERKGQEKNLFFVGEGGLFGSWESDHTIFPSLFYSSEIFWGTEREGNFPGKAEKPRKSLTFFDWVLVFLISGCSRFYFVLLFFFLGWWVGGRVSGV</sequence>
<feature type="transmembrane region" description="Helical" evidence="1">
    <location>
        <begin position="96"/>
        <end position="124"/>
    </location>
</feature>
<proteinExistence type="predicted"/>
<comment type="caution">
    <text evidence="2">The sequence shown here is derived from an EMBL/GenBank/DDBJ whole genome shotgun (WGS) entry which is preliminary data.</text>
</comment>
<dbReference type="AlphaFoldDB" id="A0A2P5DFJ6"/>
<keyword evidence="1" id="KW-1133">Transmembrane helix</keyword>
<reference evidence="3" key="1">
    <citation type="submission" date="2016-06" db="EMBL/GenBank/DDBJ databases">
        <title>Parallel loss of symbiosis genes in relatives of nitrogen-fixing non-legume Parasponia.</title>
        <authorList>
            <person name="Van Velzen R."/>
            <person name="Holmer R."/>
            <person name="Bu F."/>
            <person name="Rutten L."/>
            <person name="Van Zeijl A."/>
            <person name="Liu W."/>
            <person name="Santuari L."/>
            <person name="Cao Q."/>
            <person name="Sharma T."/>
            <person name="Shen D."/>
            <person name="Roswanjaya Y."/>
            <person name="Wardhani T."/>
            <person name="Kalhor M.S."/>
            <person name="Jansen J."/>
            <person name="Van den Hoogen J."/>
            <person name="Gungor B."/>
            <person name="Hartog M."/>
            <person name="Hontelez J."/>
            <person name="Verver J."/>
            <person name="Yang W.-C."/>
            <person name="Schijlen E."/>
            <person name="Repin R."/>
            <person name="Schilthuizen M."/>
            <person name="Schranz E."/>
            <person name="Heidstra R."/>
            <person name="Miyata K."/>
            <person name="Fedorova E."/>
            <person name="Kohlen W."/>
            <person name="Bisseling T."/>
            <person name="Smit S."/>
            <person name="Geurts R."/>
        </authorList>
    </citation>
    <scope>NUCLEOTIDE SEQUENCE [LARGE SCALE GENOMIC DNA]</scope>
    <source>
        <strain evidence="3">cv. WU1-14</strain>
    </source>
</reference>
<evidence type="ECO:0000256" key="1">
    <source>
        <dbReference type="SAM" id="Phobius"/>
    </source>
</evidence>